<comment type="caution">
    <text evidence="4">The sequence shown here is derived from an EMBL/GenBank/DDBJ whole genome shotgun (WGS) entry which is preliminary data.</text>
</comment>
<protein>
    <submittedName>
        <fullName evidence="4">Glucan endo-1,3-beta-glucosidase A1-like protein</fullName>
    </submittedName>
</protein>
<reference evidence="4" key="1">
    <citation type="submission" date="2023-06" db="EMBL/GenBank/DDBJ databases">
        <title>Genome-scale phylogeny and comparative genomics of the fungal order Sordariales.</title>
        <authorList>
            <consortium name="Lawrence Berkeley National Laboratory"/>
            <person name="Hensen N."/>
            <person name="Bonometti L."/>
            <person name="Westerberg I."/>
            <person name="Brannstrom I.O."/>
            <person name="Guillou S."/>
            <person name="Cros-Aarteil S."/>
            <person name="Calhoun S."/>
            <person name="Haridas S."/>
            <person name="Kuo A."/>
            <person name="Mondo S."/>
            <person name="Pangilinan J."/>
            <person name="Riley R."/>
            <person name="Labutti K."/>
            <person name="Andreopoulos B."/>
            <person name="Lipzen A."/>
            <person name="Chen C."/>
            <person name="Yanf M."/>
            <person name="Daum C."/>
            <person name="Ng V."/>
            <person name="Clum A."/>
            <person name="Steindorff A."/>
            <person name="Ohm R."/>
            <person name="Martin F."/>
            <person name="Silar P."/>
            <person name="Natvig D."/>
            <person name="Lalanne C."/>
            <person name="Gautier V."/>
            <person name="Ament-Velasquez S.L."/>
            <person name="Kruys A."/>
            <person name="Hutchinson M.I."/>
            <person name="Powell A.J."/>
            <person name="Barry K."/>
            <person name="Miller A.N."/>
            <person name="Grigoriev I.V."/>
            <person name="Debuchy R."/>
            <person name="Gladieux P."/>
            <person name="Thoren M.H."/>
            <person name="Johannesson H."/>
        </authorList>
    </citation>
    <scope>NUCLEOTIDE SEQUENCE</scope>
    <source>
        <strain evidence="4">PSN4</strain>
    </source>
</reference>
<feature type="signal peptide" evidence="2">
    <location>
        <begin position="1"/>
        <end position="22"/>
    </location>
</feature>
<dbReference type="InterPro" id="IPR000757">
    <property type="entry name" value="Beta-glucanase-like"/>
</dbReference>
<evidence type="ECO:0000313" key="4">
    <source>
        <dbReference type="EMBL" id="KAK1759524.1"/>
    </source>
</evidence>
<evidence type="ECO:0000256" key="1">
    <source>
        <dbReference type="SAM" id="MobiDB-lite"/>
    </source>
</evidence>
<keyword evidence="5" id="KW-1185">Reference proteome</keyword>
<dbReference type="PROSITE" id="PS51762">
    <property type="entry name" value="GH16_2"/>
    <property type="match status" value="1"/>
</dbReference>
<dbReference type="InterPro" id="IPR050546">
    <property type="entry name" value="Glycosyl_Hydrlase_16"/>
</dbReference>
<dbReference type="GO" id="GO:0004553">
    <property type="term" value="F:hydrolase activity, hydrolyzing O-glycosyl compounds"/>
    <property type="evidence" value="ECO:0007669"/>
    <property type="project" value="InterPro"/>
</dbReference>
<feature type="compositionally biased region" description="Polar residues" evidence="1">
    <location>
        <begin position="109"/>
        <end position="126"/>
    </location>
</feature>
<feature type="chain" id="PRO_5042598873" evidence="2">
    <location>
        <begin position="23"/>
        <end position="320"/>
    </location>
</feature>
<dbReference type="Pfam" id="PF26113">
    <property type="entry name" value="GH16_XgeA"/>
    <property type="match status" value="1"/>
</dbReference>
<organism evidence="4 5">
    <name type="scientific">Echria macrotheca</name>
    <dbReference type="NCBI Taxonomy" id="438768"/>
    <lineage>
        <taxon>Eukaryota</taxon>
        <taxon>Fungi</taxon>
        <taxon>Dikarya</taxon>
        <taxon>Ascomycota</taxon>
        <taxon>Pezizomycotina</taxon>
        <taxon>Sordariomycetes</taxon>
        <taxon>Sordariomycetidae</taxon>
        <taxon>Sordariales</taxon>
        <taxon>Schizotheciaceae</taxon>
        <taxon>Echria</taxon>
    </lineage>
</organism>
<evidence type="ECO:0000259" key="3">
    <source>
        <dbReference type="PROSITE" id="PS51762"/>
    </source>
</evidence>
<sequence length="320" mass="34874">MICRAFLVLGMLYVITPPEGFSKALFLDVFSSYEPNTQPSPEKWTFDTGTSYPNGPAHWGTAEIQTYTTSKTNILISDQGTLLILPVKNDTTTTTTTTTSQNTKRDDNNQNQGQEKWTSSRIQSHPSFDFLCPPTQKIRLESSIKLSSSPSQSQSGIWPAFWSLSSSFRTSPSSWPLTGEIDILESVNGLPAIYQTLHCGDPTAGPCNEPTGISHSIPLERDVFHVFAAEIDRTNEGGGWEDEKVVWYVDGAEVFRVDGGMVGDEQAWTAMARSKRFLLLNVAVGGAFPDAVARGATPTTETEGGRGAGMEVGYVAVWGM</sequence>
<evidence type="ECO:0000256" key="2">
    <source>
        <dbReference type="SAM" id="SignalP"/>
    </source>
</evidence>
<feature type="region of interest" description="Disordered" evidence="1">
    <location>
        <begin position="92"/>
        <end position="127"/>
    </location>
</feature>
<dbReference type="PANTHER" id="PTHR10963">
    <property type="entry name" value="GLYCOSYL HYDROLASE-RELATED"/>
    <property type="match status" value="1"/>
</dbReference>
<proteinExistence type="predicted"/>
<accession>A0AAJ0FF67</accession>
<dbReference type="GO" id="GO:0005975">
    <property type="term" value="P:carbohydrate metabolic process"/>
    <property type="evidence" value="ECO:0007669"/>
    <property type="project" value="InterPro"/>
</dbReference>
<keyword evidence="2" id="KW-0732">Signal</keyword>
<dbReference type="Proteomes" id="UP001239445">
    <property type="component" value="Unassembled WGS sequence"/>
</dbReference>
<dbReference type="PANTHER" id="PTHR10963:SF60">
    <property type="entry name" value="GRAM-NEGATIVE BACTERIA-BINDING PROTEIN 1-RELATED"/>
    <property type="match status" value="1"/>
</dbReference>
<dbReference type="SUPFAM" id="SSF49899">
    <property type="entry name" value="Concanavalin A-like lectins/glucanases"/>
    <property type="match status" value="1"/>
</dbReference>
<gene>
    <name evidence="4" type="ORF">QBC47DRAFT_450024</name>
</gene>
<evidence type="ECO:0000313" key="5">
    <source>
        <dbReference type="Proteomes" id="UP001239445"/>
    </source>
</evidence>
<dbReference type="Gene3D" id="2.60.120.200">
    <property type="match status" value="1"/>
</dbReference>
<feature type="domain" description="GH16" evidence="3">
    <location>
        <begin position="33"/>
        <end position="320"/>
    </location>
</feature>
<name>A0AAJ0FF67_9PEZI</name>
<dbReference type="EMBL" id="MU839828">
    <property type="protein sequence ID" value="KAK1759524.1"/>
    <property type="molecule type" value="Genomic_DNA"/>
</dbReference>
<dbReference type="InterPro" id="IPR013320">
    <property type="entry name" value="ConA-like_dom_sf"/>
</dbReference>
<dbReference type="AlphaFoldDB" id="A0AAJ0FF67"/>